<dbReference type="InterPro" id="IPR001387">
    <property type="entry name" value="Cro/C1-type_HTH"/>
</dbReference>
<feature type="domain" description="HTH cro/C1-type" evidence="2">
    <location>
        <begin position="11"/>
        <end position="65"/>
    </location>
</feature>
<dbReference type="InterPro" id="IPR010982">
    <property type="entry name" value="Lambda_DNA-bd_dom_sf"/>
</dbReference>
<dbReference type="Proteomes" id="UP000219901">
    <property type="component" value="Unassembled WGS sequence"/>
</dbReference>
<gene>
    <name evidence="3" type="ORF">CGS55_07900</name>
</gene>
<protein>
    <submittedName>
        <fullName evidence="3">XRE family transcriptional regulator</fullName>
    </submittedName>
</protein>
<dbReference type="SMART" id="SM00530">
    <property type="entry name" value="HTH_XRE"/>
    <property type="match status" value="1"/>
</dbReference>
<accession>A0A2A7A075</accession>
<organism evidence="3 4">
    <name type="scientific">Faecalibacterium prausnitzii</name>
    <dbReference type="NCBI Taxonomy" id="853"/>
    <lineage>
        <taxon>Bacteria</taxon>
        <taxon>Bacillati</taxon>
        <taxon>Bacillota</taxon>
        <taxon>Clostridia</taxon>
        <taxon>Eubacteriales</taxon>
        <taxon>Oscillospiraceae</taxon>
        <taxon>Faecalibacterium</taxon>
    </lineage>
</organism>
<dbReference type="PANTHER" id="PTHR46558:SF11">
    <property type="entry name" value="HTH-TYPE TRANSCRIPTIONAL REGULATOR XRE"/>
    <property type="match status" value="1"/>
</dbReference>
<dbReference type="Gene3D" id="1.10.260.40">
    <property type="entry name" value="lambda repressor-like DNA-binding domains"/>
    <property type="match status" value="1"/>
</dbReference>
<dbReference type="RefSeq" id="WP_005920826.1">
    <property type="nucleotide sequence ID" value="NZ_CABKNH010000022.1"/>
</dbReference>
<dbReference type="EMBL" id="NMTV01000047">
    <property type="protein sequence ID" value="PDX72422.1"/>
    <property type="molecule type" value="Genomic_DNA"/>
</dbReference>
<evidence type="ECO:0000256" key="1">
    <source>
        <dbReference type="ARBA" id="ARBA00023125"/>
    </source>
</evidence>
<evidence type="ECO:0000313" key="4">
    <source>
        <dbReference type="Proteomes" id="UP000219901"/>
    </source>
</evidence>
<evidence type="ECO:0000259" key="2">
    <source>
        <dbReference type="PROSITE" id="PS50943"/>
    </source>
</evidence>
<comment type="caution">
    <text evidence="3">The sequence shown here is derived from an EMBL/GenBank/DDBJ whole genome shotgun (WGS) entry which is preliminary data.</text>
</comment>
<dbReference type="SUPFAM" id="SSF47413">
    <property type="entry name" value="lambda repressor-like DNA-binding domains"/>
    <property type="match status" value="1"/>
</dbReference>
<dbReference type="CDD" id="cd00093">
    <property type="entry name" value="HTH_XRE"/>
    <property type="match status" value="1"/>
</dbReference>
<dbReference type="AlphaFoldDB" id="A0A2A7A075"/>
<name>A0A2A7A075_9FIRM</name>
<sequence length="120" mass="13420">MVDYADIGKRIRTCRLAKGMTQEQLANEVGVVVTHISHIETGNSVPSLKTLIDIINALDCSADELLCIEIKKAKPVFDSWMTEQLADCSADEAKIIKETVVNLKKSLRKVYGKSSKYRYD</sequence>
<proteinExistence type="predicted"/>
<dbReference type="PANTHER" id="PTHR46558">
    <property type="entry name" value="TRACRIPTIONAL REGULATORY PROTEIN-RELATED-RELATED"/>
    <property type="match status" value="1"/>
</dbReference>
<dbReference type="GeneID" id="75067121"/>
<reference evidence="3 4" key="1">
    <citation type="journal article" date="2017" name="Front. Microbiol.">
        <title>New Insights into the Diversity of the Genus Faecalibacterium.</title>
        <authorList>
            <person name="Benevides L."/>
            <person name="Burman S."/>
            <person name="Martin R."/>
            <person name="Robert V."/>
            <person name="Thomas M."/>
            <person name="Miquel S."/>
            <person name="Chain F."/>
            <person name="Sokol H."/>
            <person name="Bermudez-Humaran L.G."/>
            <person name="Morrison M."/>
            <person name="Langella P."/>
            <person name="Azevedo V.A."/>
            <person name="Chatel J.M."/>
            <person name="Soares S."/>
        </authorList>
    </citation>
    <scope>NUCLEOTIDE SEQUENCE [LARGE SCALE GENOMIC DNA]</scope>
    <source>
        <strain evidence="3 4">CNCM I 4546</strain>
    </source>
</reference>
<dbReference type="Pfam" id="PF01381">
    <property type="entry name" value="HTH_3"/>
    <property type="match status" value="1"/>
</dbReference>
<dbReference type="GO" id="GO:0003677">
    <property type="term" value="F:DNA binding"/>
    <property type="evidence" value="ECO:0007669"/>
    <property type="project" value="UniProtKB-KW"/>
</dbReference>
<evidence type="ECO:0000313" key="3">
    <source>
        <dbReference type="EMBL" id="PDX72422.1"/>
    </source>
</evidence>
<dbReference type="PROSITE" id="PS50943">
    <property type="entry name" value="HTH_CROC1"/>
    <property type="match status" value="1"/>
</dbReference>
<keyword evidence="1" id="KW-0238">DNA-binding</keyword>